<sequence length="57" mass="6715">MGLSKLEKLAYTTKQEHMNIGNPQKYQKMTEWLKYRPKNLTEKVPTDGIQLFEKSSI</sequence>
<protein>
    <submittedName>
        <fullName evidence="1">Uncharacterized protein</fullName>
    </submittedName>
</protein>
<dbReference type="AlphaFoldDB" id="U1TMR3"/>
<evidence type="ECO:0000313" key="1">
    <source>
        <dbReference type="EMBL" id="ERH59771.1"/>
    </source>
</evidence>
<dbReference type="Proteomes" id="UP000016504">
    <property type="component" value="Unassembled WGS sequence"/>
</dbReference>
<reference evidence="1 2" key="1">
    <citation type="submission" date="2013-08" db="EMBL/GenBank/DDBJ databases">
        <title>Biodegradation of aromatic compounds in biofilm forming Pseudomonas isolated from sewage sludge.</title>
        <authorList>
            <person name="Qureshi A."/>
            <person name="Ghosh S."/>
            <person name="Khardenavis A.A."/>
            <person name="Kapley A."/>
            <person name="Purohit H.J."/>
        </authorList>
    </citation>
    <scope>NUCLEOTIDE SEQUENCE [LARGE SCALE GENOMIC DNA]</scope>
    <source>
        <strain evidence="1 2">EGD-AQ6</strain>
    </source>
</reference>
<proteinExistence type="predicted"/>
<name>U1TMR3_9PSED</name>
<comment type="caution">
    <text evidence="1">The sequence shown here is derived from an EMBL/GenBank/DDBJ whole genome shotgun (WGS) entry which is preliminary data.</text>
</comment>
<dbReference type="EMBL" id="AVQG01000009">
    <property type="protein sequence ID" value="ERH59771.1"/>
    <property type="molecule type" value="Genomic_DNA"/>
</dbReference>
<gene>
    <name evidence="1" type="ORF">O204_22480</name>
</gene>
<organism evidence="1 2">
    <name type="scientific">Pseudomonas simiae</name>
    <dbReference type="NCBI Taxonomy" id="321846"/>
    <lineage>
        <taxon>Bacteria</taxon>
        <taxon>Pseudomonadati</taxon>
        <taxon>Pseudomonadota</taxon>
        <taxon>Gammaproteobacteria</taxon>
        <taxon>Pseudomonadales</taxon>
        <taxon>Pseudomonadaceae</taxon>
        <taxon>Pseudomonas</taxon>
    </lineage>
</organism>
<accession>U1TMR3</accession>
<evidence type="ECO:0000313" key="2">
    <source>
        <dbReference type="Proteomes" id="UP000016504"/>
    </source>
</evidence>